<dbReference type="WBParaSite" id="SSLN_0000519401-mRNA-1">
    <property type="protein sequence ID" value="SSLN_0000519401-mRNA-1"/>
    <property type="gene ID" value="SSLN_0000519401"/>
</dbReference>
<organism evidence="1">
    <name type="scientific">Schistocephalus solidus</name>
    <name type="common">Tapeworm</name>
    <dbReference type="NCBI Taxonomy" id="70667"/>
    <lineage>
        <taxon>Eukaryota</taxon>
        <taxon>Metazoa</taxon>
        <taxon>Spiralia</taxon>
        <taxon>Lophotrochozoa</taxon>
        <taxon>Platyhelminthes</taxon>
        <taxon>Cestoda</taxon>
        <taxon>Eucestoda</taxon>
        <taxon>Diphyllobothriidea</taxon>
        <taxon>Diphyllobothriidae</taxon>
        <taxon>Schistocephalus</taxon>
    </lineage>
</organism>
<sequence length="341" mass="37932">LMSTRVSLDAPVADLIKTLGDLFNHRQPPTLALDALWSRRQLATESVDSYVSAPREQSLRAFPSESPVRRETEVVNQLTLAMLNRELYFKFIRKRYTSLRKALEVARGYEAAEVAQRQLASAHLFSLNPSVAKPSTTTALYHSGQDPLVSCSYCRRFSRRPQRCGHNPPIRPKLSSGMSVCNAMSFPSLAALTHNAHTALTIPGTSNGHAVSFCWTPVCLALQFFRNFGGFTVYFSAANGSVLRPDGQARCSVGVGGFSTERTFVCARIQWDVILESVWEISRFIAWTALRRLLTAESDINKSSQEARVRPLDEFSAQFDVNNGSLSHTKVLQHCIDTEDS</sequence>
<proteinExistence type="predicted"/>
<name>A0A183SLD3_SCHSO</name>
<accession>A0A183SLD3</accession>
<evidence type="ECO:0000313" key="1">
    <source>
        <dbReference type="WBParaSite" id="SSLN_0000519401-mRNA-1"/>
    </source>
</evidence>
<dbReference type="AlphaFoldDB" id="A0A183SLD3"/>
<reference evidence="1" key="1">
    <citation type="submission" date="2016-06" db="UniProtKB">
        <authorList>
            <consortium name="WormBaseParasite"/>
        </authorList>
    </citation>
    <scope>IDENTIFICATION</scope>
</reference>
<protein>
    <submittedName>
        <fullName evidence="1">GED domain-containing protein</fullName>
    </submittedName>
</protein>